<name>A0A0F9F8I3_9ZZZZ</name>
<organism evidence="1">
    <name type="scientific">marine sediment metagenome</name>
    <dbReference type="NCBI Taxonomy" id="412755"/>
    <lineage>
        <taxon>unclassified sequences</taxon>
        <taxon>metagenomes</taxon>
        <taxon>ecological metagenomes</taxon>
    </lineage>
</organism>
<accession>A0A0F9F8I3</accession>
<dbReference type="AlphaFoldDB" id="A0A0F9F8I3"/>
<comment type="caution">
    <text evidence="1">The sequence shown here is derived from an EMBL/GenBank/DDBJ whole genome shotgun (WGS) entry which is preliminary data.</text>
</comment>
<gene>
    <name evidence="1" type="ORF">LCGC14_2274340</name>
</gene>
<proteinExistence type="predicted"/>
<dbReference type="EMBL" id="LAZR01031509">
    <property type="protein sequence ID" value="KKL53550.1"/>
    <property type="molecule type" value="Genomic_DNA"/>
</dbReference>
<reference evidence="1" key="1">
    <citation type="journal article" date="2015" name="Nature">
        <title>Complex archaea that bridge the gap between prokaryotes and eukaryotes.</title>
        <authorList>
            <person name="Spang A."/>
            <person name="Saw J.H."/>
            <person name="Jorgensen S.L."/>
            <person name="Zaremba-Niedzwiedzka K."/>
            <person name="Martijn J."/>
            <person name="Lind A.E."/>
            <person name="van Eijk R."/>
            <person name="Schleper C."/>
            <person name="Guy L."/>
            <person name="Ettema T.J."/>
        </authorList>
    </citation>
    <scope>NUCLEOTIDE SEQUENCE</scope>
</reference>
<feature type="non-terminal residue" evidence="1">
    <location>
        <position position="1"/>
    </location>
</feature>
<evidence type="ECO:0000313" key="1">
    <source>
        <dbReference type="EMBL" id="KKL53550.1"/>
    </source>
</evidence>
<protein>
    <submittedName>
        <fullName evidence="1">Uncharacterized protein</fullName>
    </submittedName>
</protein>
<sequence length="71" mass="8472">VDGLNIPIPPREIYDIIVYDNLTIRITIIATLKGKNFYEIKKIEFYDNKENKVIDKIQAKNIFKNYSFNKY</sequence>